<name>A0ABW7C551_9ACTN</name>
<dbReference type="SUPFAM" id="SSF50346">
    <property type="entry name" value="PRC-barrel domain"/>
    <property type="match status" value="1"/>
</dbReference>
<evidence type="ECO:0000313" key="2">
    <source>
        <dbReference type="Proteomes" id="UP001604282"/>
    </source>
</evidence>
<reference evidence="1 2" key="1">
    <citation type="submission" date="2024-10" db="EMBL/GenBank/DDBJ databases">
        <title>The Natural Products Discovery Center: Release of the First 8490 Sequenced Strains for Exploring Actinobacteria Biosynthetic Diversity.</title>
        <authorList>
            <person name="Kalkreuter E."/>
            <person name="Kautsar S.A."/>
            <person name="Yang D."/>
            <person name="Bader C.D."/>
            <person name="Teijaro C.N."/>
            <person name="Fluegel L."/>
            <person name="Davis C.M."/>
            <person name="Simpson J.R."/>
            <person name="Lauterbach L."/>
            <person name="Steele A.D."/>
            <person name="Gui C."/>
            <person name="Meng S."/>
            <person name="Li G."/>
            <person name="Viehrig K."/>
            <person name="Ye F."/>
            <person name="Su P."/>
            <person name="Kiefer A.F."/>
            <person name="Nichols A."/>
            <person name="Cepeda A.J."/>
            <person name="Yan W."/>
            <person name="Fan B."/>
            <person name="Jiang Y."/>
            <person name="Adhikari A."/>
            <person name="Zheng C.-J."/>
            <person name="Schuster L."/>
            <person name="Cowan T.M."/>
            <person name="Smanski M.J."/>
            <person name="Chevrette M.G."/>
            <person name="De Carvalho L.P.S."/>
            <person name="Shen B."/>
        </authorList>
    </citation>
    <scope>NUCLEOTIDE SEQUENCE [LARGE SCALE GENOMIC DNA]</scope>
    <source>
        <strain evidence="1 2">NPDC048229</strain>
    </source>
</reference>
<dbReference type="RefSeq" id="WP_189853999.1">
    <property type="nucleotide sequence ID" value="NZ_BMVV01000071.1"/>
</dbReference>
<accession>A0ABW7C551</accession>
<dbReference type="InterPro" id="IPR011033">
    <property type="entry name" value="PRC_barrel-like_sf"/>
</dbReference>
<proteinExistence type="predicted"/>
<evidence type="ECO:0000313" key="1">
    <source>
        <dbReference type="EMBL" id="MFG3194483.1"/>
    </source>
</evidence>
<dbReference type="InterPro" id="IPR014747">
    <property type="entry name" value="Bac_photo_RC_H_C"/>
</dbReference>
<comment type="caution">
    <text evidence="1">The sequence shown here is derived from an EMBL/GenBank/DDBJ whole genome shotgun (WGS) entry which is preliminary data.</text>
</comment>
<dbReference type="Gene3D" id="3.90.50.10">
    <property type="entry name" value="Photosynthetic Reaction Center, subunit H, domain 2"/>
    <property type="match status" value="1"/>
</dbReference>
<dbReference type="Proteomes" id="UP001604282">
    <property type="component" value="Unassembled WGS sequence"/>
</dbReference>
<organism evidence="1 2">
    <name type="scientific">Streptomyces omiyaensis</name>
    <dbReference type="NCBI Taxonomy" id="68247"/>
    <lineage>
        <taxon>Bacteria</taxon>
        <taxon>Bacillati</taxon>
        <taxon>Actinomycetota</taxon>
        <taxon>Actinomycetes</taxon>
        <taxon>Kitasatosporales</taxon>
        <taxon>Streptomycetaceae</taxon>
        <taxon>Streptomyces</taxon>
    </lineage>
</organism>
<sequence length="117" mass="12697">MANDLWEYSPTCGHRTGTDLAGWSVMATDGFVGRVDGHSEEAGDAWLVLDGGAWIFGKLLIPASAVLRCEADEKTIRLALTRGQVEDAPQHLSEADRADGQYRQDVAAYFGEAARSR</sequence>
<keyword evidence="2" id="KW-1185">Reference proteome</keyword>
<dbReference type="EMBL" id="JBICZW010000059">
    <property type="protein sequence ID" value="MFG3194483.1"/>
    <property type="molecule type" value="Genomic_DNA"/>
</dbReference>
<gene>
    <name evidence="1" type="ORF">ACGFYS_36880</name>
</gene>
<protein>
    <submittedName>
        <fullName evidence="1">PRC-barrel domain containing protein</fullName>
    </submittedName>
</protein>